<protein>
    <submittedName>
        <fullName evidence="3">Uncharacterized protein</fullName>
    </submittedName>
</protein>
<accession>A0A915LAR7</accession>
<keyword evidence="2" id="KW-1185">Reference proteome</keyword>
<sequence length="137" mass="16011">MSKEKRWKEDGEESECRRQEEREKKERENSRERRHEEEKSGKDSREGRKSWSQLLASAAVSPPLQFQLAWFPMMQSGPYYHKFLILPVMQMLLPTLIPLVGNVQGEETLKMRTDAANPPNIKCMATKRDGRSFDDQA</sequence>
<name>A0A915LAR7_ROMCU</name>
<evidence type="ECO:0000313" key="3">
    <source>
        <dbReference type="WBParaSite" id="nRc.2.0.1.t48179-RA"/>
    </source>
</evidence>
<evidence type="ECO:0000256" key="1">
    <source>
        <dbReference type="SAM" id="MobiDB-lite"/>
    </source>
</evidence>
<dbReference type="AlphaFoldDB" id="A0A915LAR7"/>
<feature type="compositionally biased region" description="Basic and acidic residues" evidence="1">
    <location>
        <begin position="1"/>
        <end position="49"/>
    </location>
</feature>
<dbReference type="Proteomes" id="UP000887565">
    <property type="component" value="Unplaced"/>
</dbReference>
<reference evidence="3" key="1">
    <citation type="submission" date="2022-11" db="UniProtKB">
        <authorList>
            <consortium name="WormBaseParasite"/>
        </authorList>
    </citation>
    <scope>IDENTIFICATION</scope>
</reference>
<organism evidence="2 3">
    <name type="scientific">Romanomermis culicivorax</name>
    <name type="common">Nematode worm</name>
    <dbReference type="NCBI Taxonomy" id="13658"/>
    <lineage>
        <taxon>Eukaryota</taxon>
        <taxon>Metazoa</taxon>
        <taxon>Ecdysozoa</taxon>
        <taxon>Nematoda</taxon>
        <taxon>Enoplea</taxon>
        <taxon>Dorylaimia</taxon>
        <taxon>Mermithida</taxon>
        <taxon>Mermithoidea</taxon>
        <taxon>Mermithidae</taxon>
        <taxon>Romanomermis</taxon>
    </lineage>
</organism>
<dbReference type="WBParaSite" id="nRc.2.0.1.t48179-RA">
    <property type="protein sequence ID" value="nRc.2.0.1.t48179-RA"/>
    <property type="gene ID" value="nRc.2.0.1.g48179"/>
</dbReference>
<feature type="region of interest" description="Disordered" evidence="1">
    <location>
        <begin position="1"/>
        <end position="50"/>
    </location>
</feature>
<evidence type="ECO:0000313" key="2">
    <source>
        <dbReference type="Proteomes" id="UP000887565"/>
    </source>
</evidence>
<proteinExistence type="predicted"/>